<dbReference type="InterPro" id="IPR036691">
    <property type="entry name" value="Endo/exonu/phosph_ase_sf"/>
</dbReference>
<comment type="cofactor">
    <cofactor evidence="1">
        <name>Mg(2+)</name>
        <dbReference type="ChEBI" id="CHEBI:18420"/>
    </cofactor>
</comment>
<evidence type="ECO:0000259" key="14">
    <source>
        <dbReference type="Pfam" id="PF03372"/>
    </source>
</evidence>
<keyword evidence="5" id="KW-0540">Nuclease</keyword>
<accession>A0A6J2U097</accession>
<dbReference type="RefSeq" id="XP_030381325.1">
    <property type="nucleotide sequence ID" value="XM_030525465.1"/>
</dbReference>
<name>A0A6J2U097_DROLE</name>
<keyword evidence="6" id="KW-0479">Metal-binding</keyword>
<evidence type="ECO:0000256" key="6">
    <source>
        <dbReference type="ARBA" id="ARBA00022723"/>
    </source>
</evidence>
<evidence type="ECO:0000256" key="7">
    <source>
        <dbReference type="ARBA" id="ARBA00022801"/>
    </source>
</evidence>
<dbReference type="GO" id="GO:0046872">
    <property type="term" value="F:metal ion binding"/>
    <property type="evidence" value="ECO:0007669"/>
    <property type="project" value="UniProtKB-KW"/>
</dbReference>
<keyword evidence="8" id="KW-0269">Exonuclease</keyword>
<evidence type="ECO:0000256" key="5">
    <source>
        <dbReference type="ARBA" id="ARBA00022722"/>
    </source>
</evidence>
<keyword evidence="10" id="KW-0809">Transit peptide</keyword>
<dbReference type="Proteomes" id="UP000504634">
    <property type="component" value="Unplaced"/>
</dbReference>
<dbReference type="InterPro" id="IPR005135">
    <property type="entry name" value="Endo/exonuclease/phosphatase"/>
</dbReference>
<evidence type="ECO:0000256" key="1">
    <source>
        <dbReference type="ARBA" id="ARBA00001946"/>
    </source>
</evidence>
<evidence type="ECO:0000256" key="8">
    <source>
        <dbReference type="ARBA" id="ARBA00022839"/>
    </source>
</evidence>
<dbReference type="Pfam" id="PF03372">
    <property type="entry name" value="Exo_endo_phos"/>
    <property type="match status" value="1"/>
</dbReference>
<keyword evidence="7" id="KW-0378">Hydrolase</keyword>
<reference evidence="17" key="1">
    <citation type="submission" date="2025-08" db="UniProtKB">
        <authorList>
            <consortium name="RefSeq"/>
        </authorList>
    </citation>
    <scope>IDENTIFICATION</scope>
    <source>
        <strain evidence="17">11010-0011.00</strain>
        <tissue evidence="17">Whole body</tissue>
    </source>
</reference>
<sequence>MLPKFIHPRTSPLKFHSQLYLAPPLVSCFTAGRPFAVREHRTSVDMDKVYLRNISNSEELHITFRYVNETLHVDRDFNFCRRMHERVDEALARIRNNVEKEFKKRSKKSGKRRAPVDLAVSESLTQDTINEINIGLYRDGCDDCITNITFAELLREIASGLELRVMDKKFDVVLNQPWTVNLHLPSSILAGFLVYPNKLDLQFATREHSLGQWYKAVMPPSGDLNKGTKWNLCGHGLSYKVEDKDVGHYLKLVVTPRNEQGNQGPTSEHIAKWPVQAGPGVCPFEIRQQQTPQPLKEPDELRVVTYNLLADLYADSDYSRKTLFPYCLPYALEIDYRKQLFIKELLGYNADLLCLQEVDIKIFDYDLRTVLEQPPHNFHGIMAPKGTCAEGVAIFFRTSRFELVSSFVLHLGKVISRLPIFAPLWNKIKDNPRLVTRICDRSTTLQLCLLKMKGTDRFILVANTHLYYHPDADHIRLLQIGFSLIYVDYVYKQSMKEQNISDPKNIGLIFCGDFNSVPECGIYKLMMDQFVGSDFDDWSSNAAEAVTDVELTQPFKMLSACGTPEFTNFTTLFSGCLDYIFYQSDHFDLLQSVPLPTNEQLTIHKAIPSVTFPSDHIALIADLKFKENQLK</sequence>
<dbReference type="Gene3D" id="3.60.10.10">
    <property type="entry name" value="Endonuclease/exonuclease/phosphatase"/>
    <property type="match status" value="1"/>
</dbReference>
<evidence type="ECO:0000313" key="17">
    <source>
        <dbReference type="RefSeq" id="XP_030381325.1"/>
    </source>
</evidence>
<evidence type="ECO:0000256" key="2">
    <source>
        <dbReference type="ARBA" id="ARBA00004305"/>
    </source>
</evidence>
<organism evidence="16 17">
    <name type="scientific">Drosophila lebanonensis</name>
    <name type="common">Fruit fly</name>
    <name type="synonym">Scaptodrosophila lebanonensis</name>
    <dbReference type="NCBI Taxonomy" id="7225"/>
    <lineage>
        <taxon>Eukaryota</taxon>
        <taxon>Metazoa</taxon>
        <taxon>Ecdysozoa</taxon>
        <taxon>Arthropoda</taxon>
        <taxon>Hexapoda</taxon>
        <taxon>Insecta</taxon>
        <taxon>Pterygota</taxon>
        <taxon>Neoptera</taxon>
        <taxon>Endopterygota</taxon>
        <taxon>Diptera</taxon>
        <taxon>Brachycera</taxon>
        <taxon>Muscomorpha</taxon>
        <taxon>Ephydroidea</taxon>
        <taxon>Drosophilidae</taxon>
        <taxon>Scaptodrosophila</taxon>
    </lineage>
</organism>
<dbReference type="FunFam" id="3.60.10.10:FF:000018">
    <property type="entry name" value="2',5'-phosphodiesterase 12"/>
    <property type="match status" value="1"/>
</dbReference>
<keyword evidence="16" id="KW-1185">Reference proteome</keyword>
<evidence type="ECO:0000256" key="4">
    <source>
        <dbReference type="ARBA" id="ARBA00022664"/>
    </source>
</evidence>
<protein>
    <recommendedName>
        <fullName evidence="12">2',5'-phosphodiesterase 12</fullName>
    </recommendedName>
    <alternativeName>
        <fullName evidence="13">Mitochondrial deadenylase</fullName>
    </alternativeName>
</protein>
<dbReference type="Pfam" id="PF21171">
    <property type="entry name" value="PDE12-like_N"/>
    <property type="match status" value="1"/>
</dbReference>
<dbReference type="PANTHER" id="PTHR12121:SF37">
    <property type="entry name" value="2',5'-PHOSPHODIESTERASE 12"/>
    <property type="match status" value="1"/>
</dbReference>
<dbReference type="AlphaFoldDB" id="A0A6J2U097"/>
<dbReference type="GO" id="GO:0000288">
    <property type="term" value="P:nuclear-transcribed mRNA catabolic process, deadenylation-dependent decay"/>
    <property type="evidence" value="ECO:0007669"/>
    <property type="project" value="TreeGrafter"/>
</dbReference>
<evidence type="ECO:0000256" key="12">
    <source>
        <dbReference type="ARBA" id="ARBA00072755"/>
    </source>
</evidence>
<dbReference type="GO" id="GO:0005759">
    <property type="term" value="C:mitochondrial matrix"/>
    <property type="evidence" value="ECO:0007669"/>
    <property type="project" value="UniProtKB-SubCell"/>
</dbReference>
<dbReference type="InterPro" id="IPR048821">
    <property type="entry name" value="PDE12-like_N"/>
</dbReference>
<evidence type="ECO:0000313" key="16">
    <source>
        <dbReference type="Proteomes" id="UP000504634"/>
    </source>
</evidence>
<dbReference type="GO" id="GO:0006397">
    <property type="term" value="P:mRNA processing"/>
    <property type="evidence" value="ECO:0007669"/>
    <property type="project" value="UniProtKB-KW"/>
</dbReference>
<keyword evidence="3" id="KW-0597">Phosphoprotein</keyword>
<feature type="domain" description="Endonuclease/exonuclease/phosphatase" evidence="14">
    <location>
        <begin position="305"/>
        <end position="616"/>
    </location>
</feature>
<evidence type="ECO:0000256" key="11">
    <source>
        <dbReference type="ARBA" id="ARBA00023128"/>
    </source>
</evidence>
<evidence type="ECO:0000256" key="9">
    <source>
        <dbReference type="ARBA" id="ARBA00022842"/>
    </source>
</evidence>
<gene>
    <name evidence="17" type="primary">LOC115629127</name>
</gene>
<dbReference type="GO" id="GO:0004535">
    <property type="term" value="F:poly(A)-specific ribonuclease activity"/>
    <property type="evidence" value="ECO:0007669"/>
    <property type="project" value="UniProtKB-ARBA"/>
</dbReference>
<dbReference type="SUPFAM" id="SSF56219">
    <property type="entry name" value="DNase I-like"/>
    <property type="match status" value="1"/>
</dbReference>
<evidence type="ECO:0000256" key="3">
    <source>
        <dbReference type="ARBA" id="ARBA00022553"/>
    </source>
</evidence>
<dbReference type="GeneID" id="115629127"/>
<keyword evidence="9" id="KW-0460">Magnesium</keyword>
<proteinExistence type="predicted"/>
<evidence type="ECO:0000256" key="13">
    <source>
        <dbReference type="ARBA" id="ARBA00083541"/>
    </source>
</evidence>
<dbReference type="OrthoDB" id="412787at2759"/>
<dbReference type="InterPro" id="IPR050410">
    <property type="entry name" value="CCR4/nocturin_mRNA_transcr"/>
</dbReference>
<dbReference type="PANTHER" id="PTHR12121">
    <property type="entry name" value="CARBON CATABOLITE REPRESSOR PROTEIN 4"/>
    <property type="match status" value="1"/>
</dbReference>
<evidence type="ECO:0000259" key="15">
    <source>
        <dbReference type="Pfam" id="PF21171"/>
    </source>
</evidence>
<evidence type="ECO:0000256" key="10">
    <source>
        <dbReference type="ARBA" id="ARBA00022946"/>
    </source>
</evidence>
<keyword evidence="11" id="KW-0496">Mitochondrion</keyword>
<keyword evidence="4" id="KW-0507">mRNA processing</keyword>
<comment type="subcellular location">
    <subcellularLocation>
        <location evidence="2">Mitochondrion matrix</location>
    </subcellularLocation>
</comment>
<feature type="domain" description="2',5'-phosphodiesterase 12-like N-terminal" evidence="15">
    <location>
        <begin position="180"/>
        <end position="269"/>
    </location>
</feature>